<name>A0ACB8D472_DERSI</name>
<evidence type="ECO:0000313" key="1">
    <source>
        <dbReference type="EMBL" id="KAH7959143.1"/>
    </source>
</evidence>
<evidence type="ECO:0000313" key="2">
    <source>
        <dbReference type="Proteomes" id="UP000821865"/>
    </source>
</evidence>
<reference evidence="1" key="1">
    <citation type="submission" date="2020-05" db="EMBL/GenBank/DDBJ databases">
        <title>Large-scale comparative analyses of tick genomes elucidate their genetic diversity and vector capacities.</title>
        <authorList>
            <person name="Jia N."/>
            <person name="Wang J."/>
            <person name="Shi W."/>
            <person name="Du L."/>
            <person name="Sun Y."/>
            <person name="Zhan W."/>
            <person name="Jiang J."/>
            <person name="Wang Q."/>
            <person name="Zhang B."/>
            <person name="Ji P."/>
            <person name="Sakyi L.B."/>
            <person name="Cui X."/>
            <person name="Yuan T."/>
            <person name="Jiang B."/>
            <person name="Yang W."/>
            <person name="Lam T.T.-Y."/>
            <person name="Chang Q."/>
            <person name="Ding S."/>
            <person name="Wang X."/>
            <person name="Zhu J."/>
            <person name="Ruan X."/>
            <person name="Zhao L."/>
            <person name="Wei J."/>
            <person name="Que T."/>
            <person name="Du C."/>
            <person name="Cheng J."/>
            <person name="Dai P."/>
            <person name="Han X."/>
            <person name="Huang E."/>
            <person name="Gao Y."/>
            <person name="Liu J."/>
            <person name="Shao H."/>
            <person name="Ye R."/>
            <person name="Li L."/>
            <person name="Wei W."/>
            <person name="Wang X."/>
            <person name="Wang C."/>
            <person name="Yang T."/>
            <person name="Huo Q."/>
            <person name="Li W."/>
            <person name="Guo W."/>
            <person name="Chen H."/>
            <person name="Zhou L."/>
            <person name="Ni X."/>
            <person name="Tian J."/>
            <person name="Zhou Y."/>
            <person name="Sheng Y."/>
            <person name="Liu T."/>
            <person name="Pan Y."/>
            <person name="Xia L."/>
            <person name="Li J."/>
            <person name="Zhao F."/>
            <person name="Cao W."/>
        </authorList>
    </citation>
    <scope>NUCLEOTIDE SEQUENCE</scope>
    <source>
        <strain evidence="1">Dsil-2018</strain>
    </source>
</reference>
<dbReference type="Proteomes" id="UP000821865">
    <property type="component" value="Chromosome 3"/>
</dbReference>
<proteinExistence type="predicted"/>
<gene>
    <name evidence="1" type="ORF">HPB49_008726</name>
</gene>
<protein>
    <submittedName>
        <fullName evidence="1">Uncharacterized protein</fullName>
    </submittedName>
</protein>
<sequence length="126" mass="14478">MSIEDVCESSATKSLAHFRKTSRKCNGRYAVALPWKEDRKHLIGDNRGIAVHRLKKPVSRLSRHEGLLQRYDTVIRQYMSHGHAEVVTENVHDHHPVCYIPHREVIKEDSLTTKLRVVFNASSQAP</sequence>
<dbReference type="EMBL" id="CM023472">
    <property type="protein sequence ID" value="KAH7959143.1"/>
    <property type="molecule type" value="Genomic_DNA"/>
</dbReference>
<keyword evidence="2" id="KW-1185">Reference proteome</keyword>
<organism evidence="1 2">
    <name type="scientific">Dermacentor silvarum</name>
    <name type="common">Tick</name>
    <dbReference type="NCBI Taxonomy" id="543639"/>
    <lineage>
        <taxon>Eukaryota</taxon>
        <taxon>Metazoa</taxon>
        <taxon>Ecdysozoa</taxon>
        <taxon>Arthropoda</taxon>
        <taxon>Chelicerata</taxon>
        <taxon>Arachnida</taxon>
        <taxon>Acari</taxon>
        <taxon>Parasitiformes</taxon>
        <taxon>Ixodida</taxon>
        <taxon>Ixodoidea</taxon>
        <taxon>Ixodidae</taxon>
        <taxon>Rhipicephalinae</taxon>
        <taxon>Dermacentor</taxon>
    </lineage>
</organism>
<accession>A0ACB8D472</accession>
<comment type="caution">
    <text evidence="1">The sequence shown here is derived from an EMBL/GenBank/DDBJ whole genome shotgun (WGS) entry which is preliminary data.</text>
</comment>